<protein>
    <submittedName>
        <fullName evidence="1">Uncharacterized protein</fullName>
    </submittedName>
</protein>
<comment type="caution">
    <text evidence="1">The sequence shown here is derived from an EMBL/GenBank/DDBJ whole genome shotgun (WGS) entry which is preliminary data.</text>
</comment>
<evidence type="ECO:0000313" key="2">
    <source>
        <dbReference type="Proteomes" id="UP000276133"/>
    </source>
</evidence>
<organism evidence="1 2">
    <name type="scientific">Brachionus plicatilis</name>
    <name type="common">Marine rotifer</name>
    <name type="synonym">Brachionus muelleri</name>
    <dbReference type="NCBI Taxonomy" id="10195"/>
    <lineage>
        <taxon>Eukaryota</taxon>
        <taxon>Metazoa</taxon>
        <taxon>Spiralia</taxon>
        <taxon>Gnathifera</taxon>
        <taxon>Rotifera</taxon>
        <taxon>Eurotatoria</taxon>
        <taxon>Monogononta</taxon>
        <taxon>Pseudotrocha</taxon>
        <taxon>Ploima</taxon>
        <taxon>Brachionidae</taxon>
        <taxon>Brachionus</taxon>
    </lineage>
</organism>
<reference evidence="1 2" key="1">
    <citation type="journal article" date="2018" name="Sci. Rep.">
        <title>Genomic signatures of local adaptation to the degree of environmental predictability in rotifers.</title>
        <authorList>
            <person name="Franch-Gras L."/>
            <person name="Hahn C."/>
            <person name="Garcia-Roger E.M."/>
            <person name="Carmona M.J."/>
            <person name="Serra M."/>
            <person name="Gomez A."/>
        </authorList>
    </citation>
    <scope>NUCLEOTIDE SEQUENCE [LARGE SCALE GENOMIC DNA]</scope>
    <source>
        <strain evidence="1">HYR1</strain>
    </source>
</reference>
<keyword evidence="2" id="KW-1185">Reference proteome</keyword>
<name>A0A3M7QF88_BRAPC</name>
<dbReference type="AlphaFoldDB" id="A0A3M7QF88"/>
<proteinExistence type="predicted"/>
<evidence type="ECO:0000313" key="1">
    <source>
        <dbReference type="EMBL" id="RNA10040.1"/>
    </source>
</evidence>
<accession>A0A3M7QF88</accession>
<gene>
    <name evidence="1" type="ORF">BpHYR1_001393</name>
</gene>
<dbReference type="EMBL" id="REGN01006314">
    <property type="protein sequence ID" value="RNA10040.1"/>
    <property type="molecule type" value="Genomic_DNA"/>
</dbReference>
<dbReference type="Proteomes" id="UP000276133">
    <property type="component" value="Unassembled WGS sequence"/>
</dbReference>
<sequence length="90" mass="10631">MRQLLDIKGELFKSHKSQVKSKSGLKIPMNIMTRKFLNNFSLLNMIGSLDLDFFLGLKILKIKLNIKIKIITMMIPQMNKQDKYFHQLNY</sequence>